<evidence type="ECO:0000256" key="1">
    <source>
        <dbReference type="SAM" id="Phobius"/>
    </source>
</evidence>
<dbReference type="AlphaFoldDB" id="A0A0N4VLG5"/>
<gene>
    <name evidence="2" type="ORF">EVEC_LOCUS11012</name>
</gene>
<feature type="transmembrane region" description="Helical" evidence="1">
    <location>
        <begin position="20"/>
        <end position="45"/>
    </location>
</feature>
<keyword evidence="1" id="KW-0812">Transmembrane</keyword>
<evidence type="ECO:0000313" key="3">
    <source>
        <dbReference type="Proteomes" id="UP000274131"/>
    </source>
</evidence>
<organism evidence="4">
    <name type="scientific">Enterobius vermicularis</name>
    <name type="common">Human pinworm</name>
    <dbReference type="NCBI Taxonomy" id="51028"/>
    <lineage>
        <taxon>Eukaryota</taxon>
        <taxon>Metazoa</taxon>
        <taxon>Ecdysozoa</taxon>
        <taxon>Nematoda</taxon>
        <taxon>Chromadorea</taxon>
        <taxon>Rhabditida</taxon>
        <taxon>Spirurina</taxon>
        <taxon>Oxyuridomorpha</taxon>
        <taxon>Oxyuroidea</taxon>
        <taxon>Oxyuridae</taxon>
        <taxon>Enterobius</taxon>
    </lineage>
</organism>
<dbReference type="Proteomes" id="UP000274131">
    <property type="component" value="Unassembled WGS sequence"/>
</dbReference>
<keyword evidence="1" id="KW-0472">Membrane</keyword>
<evidence type="ECO:0000313" key="2">
    <source>
        <dbReference type="EMBL" id="VDD96261.1"/>
    </source>
</evidence>
<accession>A0A0N4VLG5</accession>
<reference evidence="4" key="1">
    <citation type="submission" date="2017-02" db="UniProtKB">
        <authorList>
            <consortium name="WormBaseParasite"/>
        </authorList>
    </citation>
    <scope>IDENTIFICATION</scope>
</reference>
<dbReference type="WBParaSite" id="EVEC_0001173301-mRNA-1">
    <property type="protein sequence ID" value="EVEC_0001173301-mRNA-1"/>
    <property type="gene ID" value="EVEC_0001173301"/>
</dbReference>
<evidence type="ECO:0000313" key="4">
    <source>
        <dbReference type="WBParaSite" id="EVEC_0001173301-mRNA-1"/>
    </source>
</evidence>
<keyword evidence="3" id="KW-1185">Reference proteome</keyword>
<name>A0A0N4VLG5_ENTVE</name>
<dbReference type="EMBL" id="UXUI01011469">
    <property type="protein sequence ID" value="VDD96261.1"/>
    <property type="molecule type" value="Genomic_DNA"/>
</dbReference>
<keyword evidence="1" id="KW-1133">Transmembrane helix</keyword>
<reference evidence="2 3" key="2">
    <citation type="submission" date="2018-10" db="EMBL/GenBank/DDBJ databases">
        <authorList>
            <consortium name="Pathogen Informatics"/>
        </authorList>
    </citation>
    <scope>NUCLEOTIDE SEQUENCE [LARGE SCALE GENOMIC DNA]</scope>
</reference>
<proteinExistence type="predicted"/>
<sequence>MFDLFTWECDDVSCCESYRFRVLLLFVSLSFIVLAIIVALVWLSFEFRPSYSFMKCFSSSTKV</sequence>
<protein>
    <submittedName>
        <fullName evidence="4">Ovule protein</fullName>
    </submittedName>
</protein>